<evidence type="ECO:0000313" key="2">
    <source>
        <dbReference type="EMBL" id="ACY47386.1"/>
    </source>
</evidence>
<dbReference type="STRING" id="518766.Rmar_0484"/>
<dbReference type="Pfam" id="PF09704">
    <property type="entry name" value="Cas_Cas5d"/>
    <property type="match status" value="1"/>
</dbReference>
<dbReference type="OrthoDB" id="3189549at2"/>
<dbReference type="InterPro" id="IPR010147">
    <property type="entry name" value="CRISPR-assoc_prot_CasD"/>
</dbReference>
<dbReference type="EMBL" id="CP001807">
    <property type="protein sequence ID" value="ACY47386.1"/>
    <property type="molecule type" value="Genomic_DNA"/>
</dbReference>
<dbReference type="Proteomes" id="UP000002221">
    <property type="component" value="Chromosome"/>
</dbReference>
<dbReference type="eggNOG" id="ENOG502ZA2W">
    <property type="taxonomic scope" value="Bacteria"/>
</dbReference>
<dbReference type="AlphaFoldDB" id="D0MET6"/>
<reference evidence="2 3" key="1">
    <citation type="journal article" date="2009" name="Stand. Genomic Sci.">
        <title>Complete genome sequence of Rhodothermus marinus type strain (R-10).</title>
        <authorList>
            <person name="Nolan M."/>
            <person name="Tindall B.J."/>
            <person name="Pomrenke H."/>
            <person name="Lapidus A."/>
            <person name="Copeland A."/>
            <person name="Glavina Del Rio T."/>
            <person name="Lucas S."/>
            <person name="Chen F."/>
            <person name="Tice H."/>
            <person name="Cheng J.F."/>
            <person name="Saunders E."/>
            <person name="Han C."/>
            <person name="Bruce D."/>
            <person name="Goodwin L."/>
            <person name="Chain P."/>
            <person name="Pitluck S."/>
            <person name="Ovchinikova G."/>
            <person name="Pati A."/>
            <person name="Ivanova N."/>
            <person name="Mavromatis K."/>
            <person name="Chen A."/>
            <person name="Palaniappan K."/>
            <person name="Land M."/>
            <person name="Hauser L."/>
            <person name="Chang Y.J."/>
            <person name="Jeffries C.D."/>
            <person name="Brettin T."/>
            <person name="Goker M."/>
            <person name="Bristow J."/>
            <person name="Eisen J.A."/>
            <person name="Markowitz V."/>
            <person name="Hugenholtz P."/>
            <person name="Kyrpides N.C."/>
            <person name="Klenk H.P."/>
            <person name="Detter J.C."/>
        </authorList>
    </citation>
    <scope>NUCLEOTIDE SEQUENCE [LARGE SCALE GENOMIC DNA]</scope>
    <source>
        <strain evidence="3">ATCC 43812 / DSM 4252 / R-10</strain>
    </source>
</reference>
<dbReference type="Gene3D" id="3.30.70.2660">
    <property type="match status" value="1"/>
</dbReference>
<name>D0MET6_RHOM4</name>
<protein>
    <submittedName>
        <fullName evidence="2">CRISPR-associated protein Cas5 family</fullName>
    </submittedName>
</protein>
<gene>
    <name evidence="2" type="ordered locus">Rmar_0484</name>
</gene>
<dbReference type="NCBIfam" id="TIGR02593">
    <property type="entry name" value="CRISPR_cas5"/>
    <property type="match status" value="1"/>
</dbReference>
<dbReference type="NCBIfam" id="TIGR01868">
    <property type="entry name" value="casD_Cas5e"/>
    <property type="match status" value="1"/>
</dbReference>
<dbReference type="GO" id="GO:0051607">
    <property type="term" value="P:defense response to virus"/>
    <property type="evidence" value="ECO:0007669"/>
    <property type="project" value="UniProtKB-KW"/>
</dbReference>
<dbReference type="InterPro" id="IPR021124">
    <property type="entry name" value="CRISPR-assoc_prot_Cas5"/>
</dbReference>
<dbReference type="InterPro" id="IPR013422">
    <property type="entry name" value="CRISPR-assoc_prot_Cas5_N"/>
</dbReference>
<proteinExistence type="predicted"/>
<sequence length="252" mass="28657">MEILLLRFDAPLMSFGAPIVDQYGFIQPYPALSMMTGLLANALGYTHAETARLERLQERLRYAVREDRRGQQLRDFQTVDLSQPFLHDERAWTTRGTLETRQGGTASLGIHIRLRDYWADAVYTVALTLDPPDEPPTLADLEQALRFPARPLFIGRKPCLPAAPLFIGRVEAADLLDALRRAPLDARADRADFYRVWWETGPDDPPPVEGIRENLRRPVTDRRDWANQIHVGSRWIAMGELSVHPAGERHEG</sequence>
<accession>D0MET6</accession>
<dbReference type="HOGENOM" id="CLU_1102141_0_0_10"/>
<dbReference type="KEGG" id="rmr:Rmar_0484"/>
<evidence type="ECO:0000256" key="1">
    <source>
        <dbReference type="ARBA" id="ARBA00023118"/>
    </source>
</evidence>
<organism evidence="2 3">
    <name type="scientific">Rhodothermus marinus (strain ATCC 43812 / DSM 4252 / R-10)</name>
    <name type="common">Rhodothermus obamensis</name>
    <dbReference type="NCBI Taxonomy" id="518766"/>
    <lineage>
        <taxon>Bacteria</taxon>
        <taxon>Pseudomonadati</taxon>
        <taxon>Rhodothermota</taxon>
        <taxon>Rhodothermia</taxon>
        <taxon>Rhodothermales</taxon>
        <taxon>Rhodothermaceae</taxon>
        <taxon>Rhodothermus</taxon>
    </lineage>
</organism>
<keyword evidence="3" id="KW-1185">Reference proteome</keyword>
<dbReference type="GO" id="GO:0043571">
    <property type="term" value="P:maintenance of CRISPR repeat elements"/>
    <property type="evidence" value="ECO:0007669"/>
    <property type="project" value="InterPro"/>
</dbReference>
<keyword evidence="1" id="KW-0051">Antiviral defense</keyword>
<dbReference type="GO" id="GO:0003723">
    <property type="term" value="F:RNA binding"/>
    <property type="evidence" value="ECO:0007669"/>
    <property type="project" value="InterPro"/>
</dbReference>
<dbReference type="CDD" id="cd09756">
    <property type="entry name" value="Cas5_I-E"/>
    <property type="match status" value="1"/>
</dbReference>
<evidence type="ECO:0000313" key="3">
    <source>
        <dbReference type="Proteomes" id="UP000002221"/>
    </source>
</evidence>